<dbReference type="PANTHER" id="PTHR11113">
    <property type="entry name" value="N-ACETYLGLUCOSAMINE-6-PHOSPHATE DEACETYLASE"/>
    <property type="match status" value="1"/>
</dbReference>
<dbReference type="Gene3D" id="2.30.40.10">
    <property type="entry name" value="Urease, subunit C, domain 1"/>
    <property type="match status" value="1"/>
</dbReference>
<keyword evidence="3 5" id="KW-0378">Hydrolase</keyword>
<feature type="binding site" evidence="8">
    <location>
        <position position="215"/>
    </location>
    <ligand>
        <name>Zn(2+)</name>
        <dbReference type="ChEBI" id="CHEBI:29105"/>
    </ligand>
</feature>
<organism evidence="10 11">
    <name type="scientific">Sphingobacterium corticibacterium</name>
    <dbReference type="NCBI Taxonomy" id="2484746"/>
    <lineage>
        <taxon>Bacteria</taxon>
        <taxon>Pseudomonadati</taxon>
        <taxon>Bacteroidota</taxon>
        <taxon>Sphingobacteriia</taxon>
        <taxon>Sphingobacteriales</taxon>
        <taxon>Sphingobacteriaceae</taxon>
        <taxon>Sphingobacterium</taxon>
    </lineage>
</organism>
<dbReference type="OrthoDB" id="9776488at2"/>
<dbReference type="InterPro" id="IPR011059">
    <property type="entry name" value="Metal-dep_hydrolase_composite"/>
</dbReference>
<dbReference type="SUPFAM" id="SSF51338">
    <property type="entry name" value="Composite domain of metallo-dependent hydrolases"/>
    <property type="match status" value="1"/>
</dbReference>
<feature type="domain" description="Amidohydrolase-related" evidence="9">
    <location>
        <begin position="55"/>
        <end position="370"/>
    </location>
</feature>
<name>A0A4Q6XN43_9SPHI</name>
<feature type="active site" description="Proton donor/acceptor" evidence="6">
    <location>
        <position position="272"/>
    </location>
</feature>
<comment type="caution">
    <text evidence="10">The sequence shown here is derived from an EMBL/GenBank/DDBJ whole genome shotgun (WGS) entry which is preliminary data.</text>
</comment>
<feature type="binding site" evidence="7">
    <location>
        <begin position="298"/>
        <end position="300"/>
    </location>
    <ligand>
        <name>substrate</name>
    </ligand>
</feature>
<comment type="similarity">
    <text evidence="1 5">Belongs to the metallo-dependent hydrolases superfamily. NagA family.</text>
</comment>
<proteinExistence type="inferred from homology"/>
<dbReference type="EMBL" id="SGIT01000003">
    <property type="protein sequence ID" value="RZF58742.1"/>
    <property type="molecule type" value="Genomic_DNA"/>
</dbReference>
<evidence type="ECO:0000313" key="10">
    <source>
        <dbReference type="EMBL" id="RZF58742.1"/>
    </source>
</evidence>
<dbReference type="InterPro" id="IPR032466">
    <property type="entry name" value="Metal_Hydrolase"/>
</dbReference>
<dbReference type="GO" id="GO:0046872">
    <property type="term" value="F:metal ion binding"/>
    <property type="evidence" value="ECO:0007669"/>
    <property type="project" value="UniProtKB-KW"/>
</dbReference>
<accession>A0A4Q6XN43</accession>
<evidence type="ECO:0000256" key="4">
    <source>
        <dbReference type="ARBA" id="ARBA00023277"/>
    </source>
</evidence>
<dbReference type="RefSeq" id="WP_130142527.1">
    <property type="nucleotide sequence ID" value="NZ_SGIT01000003.1"/>
</dbReference>
<dbReference type="PIRSF" id="PIRSF038994">
    <property type="entry name" value="NagA"/>
    <property type="match status" value="1"/>
</dbReference>
<dbReference type="AlphaFoldDB" id="A0A4Q6XN43"/>
<comment type="cofactor">
    <cofactor evidence="8">
        <name>a divalent metal cation</name>
        <dbReference type="ChEBI" id="CHEBI:60240"/>
    </cofactor>
    <text evidence="8">Binds 1 divalent metal cation per subunit.</text>
</comment>
<protein>
    <submittedName>
        <fullName evidence="10">N-acetylglucosamine-6-phosphate deacetylase</fullName>
        <ecNumber evidence="10">3.5.1.25</ecNumber>
    </submittedName>
</protein>
<dbReference type="InterPro" id="IPR003764">
    <property type="entry name" value="GlcNAc_6-P_deAcase"/>
</dbReference>
<dbReference type="PANTHER" id="PTHR11113:SF14">
    <property type="entry name" value="N-ACETYLGLUCOSAMINE-6-PHOSPHATE DEACETYLASE"/>
    <property type="match status" value="1"/>
</dbReference>
<dbReference type="Gene3D" id="3.20.20.140">
    <property type="entry name" value="Metal-dependent hydrolases"/>
    <property type="match status" value="1"/>
</dbReference>
<dbReference type="GO" id="GO:0006046">
    <property type="term" value="P:N-acetylglucosamine catabolic process"/>
    <property type="evidence" value="ECO:0007669"/>
    <property type="project" value="TreeGrafter"/>
</dbReference>
<feature type="binding site" evidence="8">
    <location>
        <position position="129"/>
    </location>
    <ligand>
        <name>Zn(2+)</name>
        <dbReference type="ChEBI" id="CHEBI:29105"/>
    </ligand>
</feature>
<dbReference type="EC" id="3.5.1.25" evidence="10"/>
<keyword evidence="2 8" id="KW-0479">Metal-binding</keyword>
<evidence type="ECO:0000256" key="5">
    <source>
        <dbReference type="PIRNR" id="PIRNR038994"/>
    </source>
</evidence>
<keyword evidence="11" id="KW-1185">Reference proteome</keyword>
<evidence type="ECO:0000256" key="8">
    <source>
        <dbReference type="PIRSR" id="PIRSR038994-3"/>
    </source>
</evidence>
<evidence type="ECO:0000256" key="7">
    <source>
        <dbReference type="PIRSR" id="PIRSR038994-2"/>
    </source>
</evidence>
<dbReference type="GO" id="GO:0008448">
    <property type="term" value="F:N-acetylglucosamine-6-phosphate deacetylase activity"/>
    <property type="evidence" value="ECO:0007669"/>
    <property type="project" value="UniProtKB-EC"/>
</dbReference>
<dbReference type="SUPFAM" id="SSF51556">
    <property type="entry name" value="Metallo-dependent hydrolases"/>
    <property type="match status" value="1"/>
</dbReference>
<feature type="binding site" evidence="7">
    <location>
        <position position="140"/>
    </location>
    <ligand>
        <name>substrate</name>
    </ligand>
</feature>
<feature type="binding site" evidence="7">
    <location>
        <position position="250"/>
    </location>
    <ligand>
        <name>substrate</name>
    </ligand>
</feature>
<feature type="binding site" evidence="8">
    <location>
        <position position="194"/>
    </location>
    <ligand>
        <name>Zn(2+)</name>
        <dbReference type="ChEBI" id="CHEBI:29105"/>
    </ligand>
</feature>
<evidence type="ECO:0000256" key="2">
    <source>
        <dbReference type="ARBA" id="ARBA00022723"/>
    </source>
</evidence>
<evidence type="ECO:0000259" key="9">
    <source>
        <dbReference type="Pfam" id="PF01979"/>
    </source>
</evidence>
<dbReference type="InterPro" id="IPR006680">
    <property type="entry name" value="Amidohydro-rel"/>
</dbReference>
<sequence>MGTRKFALVNGHIFNGDHVFLEHALVIQGEKINGICPASDVPADAERIDVEGTNICPGLVDLQVYGAGDDLFSAELTAESIARIERRLLAQGCTSFVLTLATNTISVFKKAIRIFNNYQPQSAIGLHLEGPFLNPQKRGAHPAKLILSPSVELISDLLEEDRGAVKMMTIAPEQINAESLDLLLQRSILLSAGHSAARFEQGMQGFDKGIKAATHLWNAMSSFHHRDIGLPGAVFRHPEVSASIIVDGIHVDFQAVKIAKELMGRRLFLITDAVATCHKGIYQHVLNDDHYILPDGTLSGSALSLLGAIRNCVEYVGIPLEEAVRMATCYPANLIGRSDIGNLDAGSRANVLVFDADFNVHAVYCQGEKVVA</sequence>
<dbReference type="Pfam" id="PF01979">
    <property type="entry name" value="Amidohydro_1"/>
    <property type="match status" value="1"/>
</dbReference>
<reference evidence="10 11" key="1">
    <citation type="submission" date="2019-02" db="EMBL/GenBank/DDBJ databases">
        <authorList>
            <person name="Li Y."/>
        </authorList>
    </citation>
    <scope>NUCLEOTIDE SEQUENCE [LARGE SCALE GENOMIC DNA]</scope>
    <source>
        <strain evidence="10 11">30C10-4-7</strain>
    </source>
</reference>
<gene>
    <name evidence="10" type="primary">nagA</name>
    <name evidence="10" type="ORF">EWE74_15565</name>
</gene>
<feature type="binding site" evidence="7">
    <location>
        <position position="226"/>
    </location>
    <ligand>
        <name>substrate</name>
    </ligand>
</feature>
<evidence type="ECO:0000256" key="3">
    <source>
        <dbReference type="ARBA" id="ARBA00022801"/>
    </source>
</evidence>
<dbReference type="Proteomes" id="UP000292855">
    <property type="component" value="Unassembled WGS sequence"/>
</dbReference>
<evidence type="ECO:0000256" key="1">
    <source>
        <dbReference type="ARBA" id="ARBA00010716"/>
    </source>
</evidence>
<keyword evidence="4 5" id="KW-0119">Carbohydrate metabolism</keyword>
<evidence type="ECO:0000256" key="6">
    <source>
        <dbReference type="PIRSR" id="PIRSR038994-1"/>
    </source>
</evidence>
<feature type="binding site" evidence="7">
    <location>
        <begin position="218"/>
        <end position="219"/>
    </location>
    <ligand>
        <name>substrate</name>
    </ligand>
</feature>
<evidence type="ECO:0000313" key="11">
    <source>
        <dbReference type="Proteomes" id="UP000292855"/>
    </source>
</evidence>
<dbReference type="NCBIfam" id="TIGR00221">
    <property type="entry name" value="nagA"/>
    <property type="match status" value="1"/>
</dbReference>